<name>A0A3R8MPW2_9BURK</name>
<evidence type="ECO:0000313" key="2">
    <source>
        <dbReference type="Proteomes" id="UP000270261"/>
    </source>
</evidence>
<dbReference type="Pfam" id="PF12091">
    <property type="entry name" value="DUF3567"/>
    <property type="match status" value="1"/>
</dbReference>
<dbReference type="Proteomes" id="UP000270261">
    <property type="component" value="Unassembled WGS sequence"/>
</dbReference>
<comment type="caution">
    <text evidence="1">The sequence shown here is derived from an EMBL/GenBank/DDBJ whole genome shotgun (WGS) entry which is preliminary data.</text>
</comment>
<evidence type="ECO:0000313" key="1">
    <source>
        <dbReference type="EMBL" id="RRN43782.1"/>
    </source>
</evidence>
<reference evidence="1 2" key="1">
    <citation type="submission" date="2018-11" db="EMBL/GenBank/DDBJ databases">
        <title>Genome sequencing of Lautropia sp. KCOM 2505 (= ChDC F240).</title>
        <authorList>
            <person name="Kook J.-K."/>
            <person name="Park S.-N."/>
            <person name="Lim Y.K."/>
        </authorList>
    </citation>
    <scope>NUCLEOTIDE SEQUENCE [LARGE SCALE GENOMIC DNA]</scope>
    <source>
        <strain evidence="1 2">KCOM 2505</strain>
    </source>
</reference>
<dbReference type="OrthoDB" id="9153776at2"/>
<dbReference type="RefSeq" id="WP_125095985.1">
    <property type="nucleotide sequence ID" value="NZ_RRUE01000002.1"/>
</dbReference>
<dbReference type="EMBL" id="RRUE01000002">
    <property type="protein sequence ID" value="RRN43782.1"/>
    <property type="molecule type" value="Genomic_DNA"/>
</dbReference>
<dbReference type="InterPro" id="IPR021951">
    <property type="entry name" value="DUF3567"/>
</dbReference>
<organism evidence="1 2">
    <name type="scientific">Lautropia dentalis</name>
    <dbReference type="NCBI Taxonomy" id="2490857"/>
    <lineage>
        <taxon>Bacteria</taxon>
        <taxon>Pseudomonadati</taxon>
        <taxon>Pseudomonadota</taxon>
        <taxon>Betaproteobacteria</taxon>
        <taxon>Burkholderiales</taxon>
        <taxon>Burkholderiaceae</taxon>
        <taxon>Lautropia</taxon>
    </lineage>
</organism>
<sequence>MNMIYNSPNYCIVEFSGDQSGPICHGFEIMDKAAKREIFIGGLMADKFRQDVSVLIAAEPSIEEVDHFLAGFEGIMHQPLLLH</sequence>
<dbReference type="AlphaFoldDB" id="A0A3R8MPW2"/>
<proteinExistence type="predicted"/>
<accession>A0A3R8MPW2</accession>
<gene>
    <name evidence="1" type="ORF">EHV23_10215</name>
</gene>
<protein>
    <submittedName>
        <fullName evidence="1">DUF3567 domain-containing protein</fullName>
    </submittedName>
</protein>
<keyword evidence="2" id="KW-1185">Reference proteome</keyword>